<comment type="caution">
    <text evidence="1">The sequence shown here is derived from an EMBL/GenBank/DDBJ whole genome shotgun (WGS) entry which is preliminary data.</text>
</comment>
<proteinExistence type="predicted"/>
<evidence type="ECO:0000313" key="1">
    <source>
        <dbReference type="EMBL" id="CAK9019730.1"/>
    </source>
</evidence>
<evidence type="ECO:0000313" key="2">
    <source>
        <dbReference type="Proteomes" id="UP001642464"/>
    </source>
</evidence>
<reference evidence="1 2" key="1">
    <citation type="submission" date="2024-02" db="EMBL/GenBank/DDBJ databases">
        <authorList>
            <person name="Chen Y."/>
            <person name="Shah S."/>
            <person name="Dougan E. K."/>
            <person name="Thang M."/>
            <person name="Chan C."/>
        </authorList>
    </citation>
    <scope>NUCLEOTIDE SEQUENCE [LARGE SCALE GENOMIC DNA]</scope>
</reference>
<dbReference type="EMBL" id="CAXAMM010009219">
    <property type="protein sequence ID" value="CAK9019730.1"/>
    <property type="molecule type" value="Genomic_DNA"/>
</dbReference>
<organism evidence="1 2">
    <name type="scientific">Durusdinium trenchii</name>
    <dbReference type="NCBI Taxonomy" id="1381693"/>
    <lineage>
        <taxon>Eukaryota</taxon>
        <taxon>Sar</taxon>
        <taxon>Alveolata</taxon>
        <taxon>Dinophyceae</taxon>
        <taxon>Suessiales</taxon>
        <taxon>Symbiodiniaceae</taxon>
        <taxon>Durusdinium</taxon>
    </lineage>
</organism>
<dbReference type="Proteomes" id="UP001642464">
    <property type="component" value="Unassembled WGS sequence"/>
</dbReference>
<feature type="non-terminal residue" evidence="1">
    <location>
        <position position="1472"/>
    </location>
</feature>
<accession>A0ABP0JZV7</accession>
<protein>
    <submittedName>
        <fullName evidence="1">Uncharacterized protein</fullName>
    </submittedName>
</protein>
<name>A0ABP0JZV7_9DINO</name>
<sequence>MSPLQRLLRRWRKPRAQRCGLALDERNVPLVLERLEERRVLSVTAMIDAGGDLVVTGDGAGDDVSIDVQTDMMGNESITVMANGVVVPIEVSSGVFQNSVDTDDVTGGDLFVDLGAGNDTLSLELPTGLNVTADTGDGDDSLSIDPASVASGDFVHVTAESVDFGSGGTVSWMDVDLTVDGTLHVDQNLSLNTGGGDVMLNGDLVSSTEANFSVDTMGGSFTITGGLGLAGQEVGTVAIDTATGVATLGDVEATGSLTLTGGQIDLGGDLTADSFDVDGNVHLQSSTSFTSTGDLDLSGSTIVADGAGFNLTLDAGGDITLGNVNAHDPGTGTVMVNNLQVVDAVDVTLGEVTIAGSLTQTTGTGTTQFGGEVDAAGININTADIEVLADLTTGSGGVTLTGDGSTTLIAADITTSGGAIVLNDDLLISGARTLSTTGGGSPGAAITLMQDVDGANAGGTDTLTLTAGTGDITTSGTIGSGTVTGGENLEGFTASGAVVRVNNLTVVNSIDITGTQVRLQGSTYRAQTGDIQFTGPVILDTNVFAMTAGNDVIFSSTVQSASGNNDLTVSAGADAIFMGAVSQLRNLNVNATDMTEFQSTVTLSGSLQTDTAVSLGTTVIHDTITTTGDQRYGDAVIIASDVTLTGNDITFTSTVDSDSGQMRQLTVNSTGGGVTTFTGDVGSTDQLSALITNADGRTVIGGDIHVNGATATTFNDAVVLSDDVLIDQDGTGNVQFSSTVDSAAGDNFGLTVDTTTGATIFSAAVGSGGLTGTEATGLGSLETDADGTTQINGGLVRTTGTQTYNDAVTLNAASNSTTLTASEVVFNDTLRGASDAQESLTIQGDAEFNGNVGDNSQRLVNLTVTGTADLGAVSITTSGQQSYQDVVLSGNAMLTGVDNDADGEGVEIGGTITGAGNDLQISGGAQLVGAASGLGSFAADRLDAEATLSAQSVTVTGDSELGDNVTALGGSISLGTTTADDVVLTGNVQLTASDQVLVSGGISGMHNLAFSTTNGADVAEAIGNNIVNLTLVAGTLTAASVSITGNLETNDTLATDVGGVTGGGTSSLGGDVNTVGEQRYVGAVTLTDDVTLTASDTTADDRAIEFVSTVDDDGMGGTASRLTISTADDVRFGGAVGATSAIDGITVNTADDVLFVSTLQTTGDVIQSAGTGTTTLNGTSGAGIGGALSLTTNSIVLSGAQVTTTGAVSLTAQNAISIAAGSGLNAGASTVSIAANQDGLGSEGFTQASGTILSTTNETANAVQIQVGGTGDAAIADVRAGTTSGVVTISAGGAIVDNTAGSEAANVTSFAAALTASSGIGAGSAASDIDTQVSQIAFMNTGGATQIENDGALTIASVGALASSQASGGGFVTANSPLTIAADVMVGGNMTFTAGDSAAVDDDLTVAANVTHVDGNGTIAFVAGDDVILQSGTIQNTGGAVNAVTITADNEGAADADRGGVTQSGGTIVAGS</sequence>
<gene>
    <name evidence="1" type="ORF">SCF082_LOCUS14635</name>
</gene>
<keyword evidence="2" id="KW-1185">Reference proteome</keyword>